<evidence type="ECO:0000256" key="1">
    <source>
        <dbReference type="ARBA" id="ARBA00008779"/>
    </source>
</evidence>
<dbReference type="PANTHER" id="PTHR45953:SF1">
    <property type="entry name" value="IDURONATE 2-SULFATASE"/>
    <property type="match status" value="1"/>
</dbReference>
<sequence>MITILLLMTKLLSNGGSRHSATRRLAFWPARARQRVWLRRTGGFVTRKNIVLILPDQLRPDFLGCYGADWLQTPAIDALASSSVRYTAAVSSAPLCVPARNALLTGMHPLRTGVLANDQGLRPDYRQMGIETWADRLSSAGYVTASIGKMHFYPWDAGYGFHHRVIAEDKRHIAIRDDYDAYLRRHGLAKTHANTWPEYHESRGATPPPVPWEHSVDHFVGTAAQEFIASRTGCDEPFAMMVGFPGPHCPYDPVPEFLDRVDRDRVPIARPGSADHAPERVQAARDSYLRAWADLDLSEFPDEARAQVRAHYSALVMQVDHEVGRVLQAIDEAGLAEDTIVILASDHGDFLGDRELLGKAMFHEESVRVPMMIRIPGHVPGINNAMVDLYDLAPTMLELVGAGVPEQMDARAVPGLSGLEAESRERVVGAVADGWMLREGGMVLHKYGTGEVLLYDHDADPEQIRDLSRDPAHRADLDRMDATLTREVMALVASGHEDKIGSSTEPEFYARGWQRPYPYPVKSFVRPESARAAARSDATRARDVSTSGASTPSATSLSSA</sequence>
<dbReference type="GO" id="GO:0046872">
    <property type="term" value="F:metal ion binding"/>
    <property type="evidence" value="ECO:0007669"/>
    <property type="project" value="UniProtKB-KW"/>
</dbReference>
<dbReference type="PANTHER" id="PTHR45953">
    <property type="entry name" value="IDURONATE 2-SULFATASE"/>
    <property type="match status" value="1"/>
</dbReference>
<dbReference type="Gene3D" id="3.40.720.10">
    <property type="entry name" value="Alkaline Phosphatase, subunit A"/>
    <property type="match status" value="1"/>
</dbReference>
<dbReference type="InterPro" id="IPR024607">
    <property type="entry name" value="Sulfatase_CS"/>
</dbReference>
<dbReference type="InterPro" id="IPR017850">
    <property type="entry name" value="Alkaline_phosphatase_core_sf"/>
</dbReference>
<keyword evidence="7" id="KW-1185">Reference proteome</keyword>
<feature type="region of interest" description="Disordered" evidence="4">
    <location>
        <begin position="528"/>
        <end position="560"/>
    </location>
</feature>
<protein>
    <submittedName>
        <fullName evidence="6">Sulfatase-like hydrolase/transferase</fullName>
    </submittedName>
</protein>
<evidence type="ECO:0000313" key="7">
    <source>
        <dbReference type="Proteomes" id="UP000593758"/>
    </source>
</evidence>
<dbReference type="RefSeq" id="WP_193497026.1">
    <property type="nucleotide sequence ID" value="NZ_CP063169.1"/>
</dbReference>
<organism evidence="6 7">
    <name type="scientific">Ruania alkalisoli</name>
    <dbReference type="NCBI Taxonomy" id="2779775"/>
    <lineage>
        <taxon>Bacteria</taxon>
        <taxon>Bacillati</taxon>
        <taxon>Actinomycetota</taxon>
        <taxon>Actinomycetes</taxon>
        <taxon>Micrococcales</taxon>
        <taxon>Ruaniaceae</taxon>
        <taxon>Ruania</taxon>
    </lineage>
</organism>
<dbReference type="AlphaFoldDB" id="A0A7M1SU97"/>
<name>A0A7M1SU97_9MICO</name>
<comment type="similarity">
    <text evidence="1">Belongs to the sulfatase family.</text>
</comment>
<dbReference type="InterPro" id="IPR000917">
    <property type="entry name" value="Sulfatase_N"/>
</dbReference>
<dbReference type="GO" id="GO:0016740">
    <property type="term" value="F:transferase activity"/>
    <property type="evidence" value="ECO:0007669"/>
    <property type="project" value="UniProtKB-KW"/>
</dbReference>
<gene>
    <name evidence="6" type="ORF">IM660_17360</name>
</gene>
<dbReference type="EMBL" id="CP063169">
    <property type="protein sequence ID" value="QOR70342.1"/>
    <property type="molecule type" value="Genomic_DNA"/>
</dbReference>
<dbReference type="Proteomes" id="UP000593758">
    <property type="component" value="Chromosome"/>
</dbReference>
<evidence type="ECO:0000256" key="2">
    <source>
        <dbReference type="ARBA" id="ARBA00022723"/>
    </source>
</evidence>
<evidence type="ECO:0000256" key="4">
    <source>
        <dbReference type="SAM" id="MobiDB-lite"/>
    </source>
</evidence>
<dbReference type="Pfam" id="PF00884">
    <property type="entry name" value="Sulfatase"/>
    <property type="match status" value="1"/>
</dbReference>
<accession>A0A7M1SU97</accession>
<reference evidence="6 7" key="1">
    <citation type="submission" date="2020-10" db="EMBL/GenBank/DDBJ databases">
        <title>Haloactinobacterium sp. RN3S43, a bacterium isolated from saline soil.</title>
        <authorList>
            <person name="Sun J.-Q."/>
        </authorList>
    </citation>
    <scope>NUCLEOTIDE SEQUENCE [LARGE SCALE GENOMIC DNA]</scope>
    <source>
        <strain evidence="6 7">RN3S43</strain>
    </source>
</reference>
<dbReference type="GO" id="GO:0008484">
    <property type="term" value="F:sulfuric ester hydrolase activity"/>
    <property type="evidence" value="ECO:0007669"/>
    <property type="project" value="TreeGrafter"/>
</dbReference>
<evidence type="ECO:0000313" key="6">
    <source>
        <dbReference type="EMBL" id="QOR70342.1"/>
    </source>
</evidence>
<evidence type="ECO:0000259" key="5">
    <source>
        <dbReference type="Pfam" id="PF00884"/>
    </source>
</evidence>
<feature type="compositionally biased region" description="Low complexity" evidence="4">
    <location>
        <begin position="545"/>
        <end position="560"/>
    </location>
</feature>
<feature type="domain" description="Sulfatase N-terminal" evidence="5">
    <location>
        <begin position="48"/>
        <end position="401"/>
    </location>
</feature>
<proteinExistence type="inferred from homology"/>
<dbReference type="KEGG" id="halt:IM660_17360"/>
<dbReference type="PROSITE" id="PS00149">
    <property type="entry name" value="SULFATASE_2"/>
    <property type="match status" value="1"/>
</dbReference>
<dbReference type="SUPFAM" id="SSF53649">
    <property type="entry name" value="Alkaline phosphatase-like"/>
    <property type="match status" value="1"/>
</dbReference>
<keyword evidence="6" id="KW-0808">Transferase</keyword>
<dbReference type="GO" id="GO:0005737">
    <property type="term" value="C:cytoplasm"/>
    <property type="evidence" value="ECO:0007669"/>
    <property type="project" value="TreeGrafter"/>
</dbReference>
<evidence type="ECO:0000256" key="3">
    <source>
        <dbReference type="ARBA" id="ARBA00022801"/>
    </source>
</evidence>
<keyword evidence="3 6" id="KW-0378">Hydrolase</keyword>
<keyword evidence="2" id="KW-0479">Metal-binding</keyword>